<keyword evidence="2" id="KW-1185">Reference proteome</keyword>
<sequence>MTDDEARLIEIGRKFREQQRGRRPGVLSCYVRELVAGLEERTFDALVLELEFKCHASRLTGQPCPVVEVRRDFEFVRYVEKGTEKEASFKRIRNIAQLRK</sequence>
<dbReference type="Proteomes" id="UP000185739">
    <property type="component" value="Chromosome"/>
</dbReference>
<evidence type="ECO:0000313" key="2">
    <source>
        <dbReference type="Proteomes" id="UP000185739"/>
    </source>
</evidence>
<protein>
    <submittedName>
        <fullName evidence="1">Uncharacterized protein</fullName>
    </submittedName>
</protein>
<dbReference type="EMBL" id="CP018839">
    <property type="protein sequence ID" value="APR03800.1"/>
    <property type="molecule type" value="Genomic_DNA"/>
</dbReference>
<gene>
    <name evidence="1" type="ORF">Tchl_0937</name>
</gene>
<evidence type="ECO:0000313" key="1">
    <source>
        <dbReference type="EMBL" id="APR03800.1"/>
    </source>
</evidence>
<accession>A0A1H5U9H4</accession>
<organism evidence="1 2">
    <name type="scientific">Thauera chlorobenzoica</name>
    <dbReference type="NCBI Taxonomy" id="96773"/>
    <lineage>
        <taxon>Bacteria</taxon>
        <taxon>Pseudomonadati</taxon>
        <taxon>Pseudomonadota</taxon>
        <taxon>Betaproteobacteria</taxon>
        <taxon>Rhodocyclales</taxon>
        <taxon>Zoogloeaceae</taxon>
        <taxon>Thauera</taxon>
    </lineage>
</organism>
<name>A0A1H5U9H4_9RHOO</name>
<dbReference type="KEGG" id="tcl:Tchl_0937"/>
<dbReference type="RefSeq" id="WP_075147372.1">
    <property type="nucleotide sequence ID" value="NZ_CP018839.1"/>
</dbReference>
<dbReference type="STRING" id="96773.Tchl_0937"/>
<reference evidence="1 2" key="1">
    <citation type="submission" date="2016-12" db="EMBL/GenBank/DDBJ databases">
        <title>Complete genome sequence of Thauera chlorobenzoica, a Betaproteobacterium degrading haloaromatics anaerobically to CO2 and halides.</title>
        <authorList>
            <person name="Goris T."/>
            <person name="Mergelsberg M."/>
            <person name="Boll M."/>
        </authorList>
    </citation>
    <scope>NUCLEOTIDE SEQUENCE [LARGE SCALE GENOMIC DNA]</scope>
    <source>
        <strain evidence="1 2">3CB1</strain>
    </source>
</reference>
<dbReference type="AlphaFoldDB" id="A0A1H5U9H4"/>
<proteinExistence type="predicted"/>